<sequence>MEEVLAEEEIEEAVDEAAAELSEAREQTPPADIPAPQRTPPTPIALARQTRPASSEHTPSAASSHNVEEEVQAPPTITVLADMFSFDIRQYFDEEEEDTTSKALAPLTDDVKRNLQDISTRLEASLDVLQHQFKLEKARQRIADRRERKDIEATIQANRLSVNKEKARLDQLSIGPVPIQSNIDRLESRRIEVLAQLEECNTELALKRQKLADLPKVVEEQKLKLKATIRNVADLTKSLKFVPGTDAQDEVEQIRQRAISAIQRYLAD</sequence>
<proteinExistence type="predicted"/>
<gene>
    <name evidence="2" type="primary">OSJNBa0086M15.16</name>
</gene>
<evidence type="ECO:0000256" key="1">
    <source>
        <dbReference type="SAM" id="MobiDB-lite"/>
    </source>
</evidence>
<dbReference type="EMBL" id="AP005494">
    <property type="protein sequence ID" value="BAD11633.1"/>
    <property type="molecule type" value="Genomic_DNA"/>
</dbReference>
<dbReference type="AlphaFoldDB" id="Q6Z0C2"/>
<reference evidence="3" key="1">
    <citation type="journal article" date="2005" name="Nature">
        <title>The map-based sequence of the rice genome.</title>
        <authorList>
            <consortium name="International rice genome sequencing project (IRGSP)"/>
            <person name="Matsumoto T."/>
            <person name="Wu J."/>
            <person name="Kanamori H."/>
            <person name="Katayose Y."/>
            <person name="Fujisawa M."/>
            <person name="Namiki N."/>
            <person name="Mizuno H."/>
            <person name="Yamamoto K."/>
            <person name="Antonio B.A."/>
            <person name="Baba T."/>
            <person name="Sakata K."/>
            <person name="Nagamura Y."/>
            <person name="Aoki H."/>
            <person name="Arikawa K."/>
            <person name="Arita K."/>
            <person name="Bito T."/>
            <person name="Chiden Y."/>
            <person name="Fujitsuka N."/>
            <person name="Fukunaka R."/>
            <person name="Hamada M."/>
            <person name="Harada C."/>
            <person name="Hayashi A."/>
            <person name="Hijishita S."/>
            <person name="Honda M."/>
            <person name="Hosokawa S."/>
            <person name="Ichikawa Y."/>
            <person name="Idonuma A."/>
            <person name="Iijima M."/>
            <person name="Ikeda M."/>
            <person name="Ikeno M."/>
            <person name="Ito K."/>
            <person name="Ito S."/>
            <person name="Ito T."/>
            <person name="Ito Y."/>
            <person name="Ito Y."/>
            <person name="Iwabuchi A."/>
            <person name="Kamiya K."/>
            <person name="Karasawa W."/>
            <person name="Kurita K."/>
            <person name="Katagiri S."/>
            <person name="Kikuta A."/>
            <person name="Kobayashi H."/>
            <person name="Kobayashi N."/>
            <person name="Machita K."/>
            <person name="Maehara T."/>
            <person name="Masukawa M."/>
            <person name="Mizubayashi T."/>
            <person name="Mukai Y."/>
            <person name="Nagasaki H."/>
            <person name="Nagata Y."/>
            <person name="Naito S."/>
            <person name="Nakashima M."/>
            <person name="Nakama Y."/>
            <person name="Nakamichi Y."/>
            <person name="Nakamura M."/>
            <person name="Meguro A."/>
            <person name="Negishi M."/>
            <person name="Ohta I."/>
            <person name="Ohta T."/>
            <person name="Okamoto M."/>
            <person name="Ono N."/>
            <person name="Saji S."/>
            <person name="Sakaguchi M."/>
            <person name="Sakai K."/>
            <person name="Shibata M."/>
            <person name="Shimokawa T."/>
            <person name="Song J."/>
            <person name="Takazaki Y."/>
            <person name="Terasawa K."/>
            <person name="Tsugane M."/>
            <person name="Tsuji K."/>
            <person name="Ueda S."/>
            <person name="Waki K."/>
            <person name="Yamagata H."/>
            <person name="Yamamoto M."/>
            <person name="Yamamoto S."/>
            <person name="Yamane H."/>
            <person name="Yoshiki S."/>
            <person name="Yoshihara R."/>
            <person name="Yukawa K."/>
            <person name="Zhong H."/>
            <person name="Yano M."/>
            <person name="Yuan Q."/>
            <person name="Ouyang S."/>
            <person name="Liu J."/>
            <person name="Jones K.M."/>
            <person name="Gansberger K."/>
            <person name="Moffat K."/>
            <person name="Hill J."/>
            <person name="Bera J."/>
            <person name="Fadrosh D."/>
            <person name="Jin S."/>
            <person name="Johri S."/>
            <person name="Kim M."/>
            <person name="Overton L."/>
            <person name="Reardon M."/>
            <person name="Tsitrin T."/>
            <person name="Vuong H."/>
            <person name="Weaver B."/>
            <person name="Ciecko A."/>
            <person name="Tallon L."/>
            <person name="Jackson J."/>
            <person name="Pai G."/>
            <person name="Aken S.V."/>
            <person name="Utterback T."/>
            <person name="Reidmuller S."/>
            <person name="Feldblyum T."/>
            <person name="Hsiao J."/>
            <person name="Zismann V."/>
            <person name="Iobst S."/>
            <person name="de Vazeille A.R."/>
            <person name="Buell C.R."/>
            <person name="Ying K."/>
            <person name="Li Y."/>
            <person name="Lu T."/>
            <person name="Huang Y."/>
            <person name="Zhao Q."/>
            <person name="Feng Q."/>
            <person name="Zhang L."/>
            <person name="Zhu J."/>
            <person name="Weng Q."/>
            <person name="Mu J."/>
            <person name="Lu Y."/>
            <person name="Fan D."/>
            <person name="Liu Y."/>
            <person name="Guan J."/>
            <person name="Zhang Y."/>
            <person name="Yu S."/>
            <person name="Liu X."/>
            <person name="Zhang Y."/>
            <person name="Hong G."/>
            <person name="Han B."/>
            <person name="Choisne N."/>
            <person name="Demange N."/>
            <person name="Orjeda G."/>
            <person name="Samain S."/>
            <person name="Cattolico L."/>
            <person name="Pelletier E."/>
            <person name="Couloux A."/>
            <person name="Segurens B."/>
            <person name="Wincker P."/>
            <person name="D'Hont A."/>
            <person name="Scarpelli C."/>
            <person name="Weissenbach J."/>
            <person name="Salanoubat M."/>
            <person name="Quetier F."/>
            <person name="Yu Y."/>
            <person name="Kim H.R."/>
            <person name="Rambo T."/>
            <person name="Currie J."/>
            <person name="Collura K."/>
            <person name="Luo M."/>
            <person name="Yang T."/>
            <person name="Ammiraju J.S.S."/>
            <person name="Engler F."/>
            <person name="Soderlund C."/>
            <person name="Wing R.A."/>
            <person name="Palmer L.E."/>
            <person name="de la Bastide M."/>
            <person name="Spiegel L."/>
            <person name="Nascimento L."/>
            <person name="Zutavern T."/>
            <person name="O'Shaughnessy A."/>
            <person name="Dike S."/>
            <person name="Dedhia N."/>
            <person name="Preston R."/>
            <person name="Balija V."/>
            <person name="McCombie W.R."/>
            <person name="Chow T."/>
            <person name="Chen H."/>
            <person name="Chung M."/>
            <person name="Chen C."/>
            <person name="Shaw J."/>
            <person name="Wu H."/>
            <person name="Hsiao K."/>
            <person name="Chao Y."/>
            <person name="Chu M."/>
            <person name="Cheng C."/>
            <person name="Hour A."/>
            <person name="Lee P."/>
            <person name="Lin S."/>
            <person name="Lin Y."/>
            <person name="Liou J."/>
            <person name="Liu S."/>
            <person name="Hsing Y."/>
            <person name="Raghuvanshi S."/>
            <person name="Mohanty A."/>
            <person name="Bharti A.K."/>
            <person name="Gaur A."/>
            <person name="Gupta V."/>
            <person name="Kumar D."/>
            <person name="Ravi V."/>
            <person name="Vij S."/>
            <person name="Kapur A."/>
            <person name="Khurana P."/>
            <person name="Khurana P."/>
            <person name="Khurana J.P."/>
            <person name="Tyagi A.K."/>
            <person name="Gaikwad K."/>
            <person name="Singh A."/>
            <person name="Dalal V."/>
            <person name="Srivastava S."/>
            <person name="Dixit A."/>
            <person name="Pal A.K."/>
            <person name="Ghazi I.A."/>
            <person name="Yadav M."/>
            <person name="Pandit A."/>
            <person name="Bhargava A."/>
            <person name="Sureshbabu K."/>
            <person name="Batra K."/>
            <person name="Sharma T.R."/>
            <person name="Mohapatra T."/>
            <person name="Singh N.K."/>
            <person name="Messing J."/>
            <person name="Nelson A.B."/>
            <person name="Fuks G."/>
            <person name="Kavchok S."/>
            <person name="Keizer G."/>
            <person name="Linton E."/>
            <person name="Llaca V."/>
            <person name="Song R."/>
            <person name="Tanyolac B."/>
            <person name="Young S."/>
            <person name="Ho-Il K."/>
            <person name="Hahn J.H."/>
            <person name="Sangsakoo G."/>
            <person name="Vanavichit A."/>
            <person name="de Mattos Luiz.A.T."/>
            <person name="Zimmer P.D."/>
            <person name="Malone G."/>
            <person name="Dellagostin O."/>
            <person name="de Oliveira A.C."/>
            <person name="Bevan M."/>
            <person name="Bancroft I."/>
            <person name="Minx P."/>
            <person name="Cordum H."/>
            <person name="Wilson R."/>
            <person name="Cheng Z."/>
            <person name="Jin W."/>
            <person name="Jiang J."/>
            <person name="Leong S.A."/>
            <person name="Iwama H."/>
            <person name="Gojobori T."/>
            <person name="Itoh T."/>
            <person name="Niimura Y."/>
            <person name="Fujii Y."/>
            <person name="Habara T."/>
            <person name="Sakai H."/>
            <person name="Sato Y."/>
            <person name="Wilson G."/>
            <person name="Kumar K."/>
            <person name="McCouch S."/>
            <person name="Juretic N."/>
            <person name="Hoen D."/>
            <person name="Wright S."/>
            <person name="Bruskiewich R."/>
            <person name="Bureau T."/>
            <person name="Miyao A."/>
            <person name="Hirochika H."/>
            <person name="Nishikawa T."/>
            <person name="Kadowaki K."/>
            <person name="Sugiura M."/>
            <person name="Burr B."/>
            <person name="Sasaki T."/>
        </authorList>
    </citation>
    <scope>NUCLEOTIDE SEQUENCE [LARGE SCALE GENOMIC DNA]</scope>
    <source>
        <strain evidence="3">cv. Nipponbare</strain>
    </source>
</reference>
<dbReference type="Proteomes" id="UP000000763">
    <property type="component" value="Chromosome 8"/>
</dbReference>
<feature type="compositionally biased region" description="Acidic residues" evidence="1">
    <location>
        <begin position="1"/>
        <end position="18"/>
    </location>
</feature>
<feature type="region of interest" description="Disordered" evidence="1">
    <location>
        <begin position="1"/>
        <end position="72"/>
    </location>
</feature>
<evidence type="ECO:0000313" key="2">
    <source>
        <dbReference type="EMBL" id="BAD11633.1"/>
    </source>
</evidence>
<keyword evidence="2" id="KW-0808">Transferase</keyword>
<keyword evidence="2" id="KW-0032">Aminotransferase</keyword>
<feature type="compositionally biased region" description="Pro residues" evidence="1">
    <location>
        <begin position="31"/>
        <end position="43"/>
    </location>
</feature>
<accession>Q6Z0C2</accession>
<dbReference type="GO" id="GO:0008483">
    <property type="term" value="F:transaminase activity"/>
    <property type="evidence" value="ECO:0007669"/>
    <property type="project" value="UniProtKB-KW"/>
</dbReference>
<reference evidence="3" key="2">
    <citation type="journal article" date="2008" name="Nucleic Acids Res.">
        <title>The rice annotation project database (RAP-DB): 2008 update.</title>
        <authorList>
            <consortium name="The rice annotation project (RAP)"/>
        </authorList>
    </citation>
    <scope>GENOME REANNOTATION</scope>
    <source>
        <strain evidence="3">cv. Nipponbare</strain>
    </source>
</reference>
<evidence type="ECO:0000313" key="3">
    <source>
        <dbReference type="Proteomes" id="UP000000763"/>
    </source>
</evidence>
<feature type="compositionally biased region" description="Polar residues" evidence="1">
    <location>
        <begin position="51"/>
        <end position="65"/>
    </location>
</feature>
<name>Q6Z0C2_ORYSJ</name>
<organism evidence="2 3">
    <name type="scientific">Oryza sativa subsp. japonica</name>
    <name type="common">Rice</name>
    <dbReference type="NCBI Taxonomy" id="39947"/>
    <lineage>
        <taxon>Eukaryota</taxon>
        <taxon>Viridiplantae</taxon>
        <taxon>Streptophyta</taxon>
        <taxon>Embryophyta</taxon>
        <taxon>Tracheophyta</taxon>
        <taxon>Spermatophyta</taxon>
        <taxon>Magnoliopsida</taxon>
        <taxon>Liliopsida</taxon>
        <taxon>Poales</taxon>
        <taxon>Poaceae</taxon>
        <taxon>BOP clade</taxon>
        <taxon>Oryzoideae</taxon>
        <taxon>Oryzeae</taxon>
        <taxon>Oryzinae</taxon>
        <taxon>Oryza</taxon>
        <taxon>Oryza sativa</taxon>
    </lineage>
</organism>
<protein>
    <submittedName>
        <fullName evidence="2">Aminotransferase-like protein</fullName>
    </submittedName>
</protein>